<feature type="compositionally biased region" description="Basic and acidic residues" evidence="1">
    <location>
        <begin position="263"/>
        <end position="283"/>
    </location>
</feature>
<proteinExistence type="predicted"/>
<evidence type="ECO:0000256" key="2">
    <source>
        <dbReference type="SAM" id="SignalP"/>
    </source>
</evidence>
<feature type="chain" id="PRO_5041380106" description="DUF7918 domain-containing protein" evidence="2">
    <location>
        <begin position="21"/>
        <end position="298"/>
    </location>
</feature>
<sequence length="298" mass="34225">MWTRYSSALFILLQIRTVQPFSPQLVALIRYRVVVDGETAKEYDDPDEDRSGDIDLYTTTGQKPAYIVKYIEAKPGAPFVLKLNRSSIFQHRGDHICWYVTLDGQDTNMNQIFKTTNSAKIIKDGYTVRDRLKGYCRNYFKFAGLDIIDADQHLTTEQLKDQIAKAKSCGVIRAKLFHMRFGRRIDRNYDLGFEDAVPGLDKASEKALSLRTHPEYIIPTPTLRDKVYNMSDADARRLLAELLEERRNQAAAVKKADPSSQDGMRRIKREASPDGTLAERYKVRRLENGKEEFDLTSD</sequence>
<keyword evidence="2" id="KW-0732">Signal</keyword>
<reference evidence="4" key="1">
    <citation type="submission" date="2023-06" db="EMBL/GenBank/DDBJ databases">
        <title>Genome-scale phylogeny and comparative genomics of the fungal order Sordariales.</title>
        <authorList>
            <consortium name="Lawrence Berkeley National Laboratory"/>
            <person name="Hensen N."/>
            <person name="Bonometti L."/>
            <person name="Westerberg I."/>
            <person name="Brannstrom I.O."/>
            <person name="Guillou S."/>
            <person name="Cros-Aarteil S."/>
            <person name="Calhoun S."/>
            <person name="Haridas S."/>
            <person name="Kuo A."/>
            <person name="Mondo S."/>
            <person name="Pangilinan J."/>
            <person name="Riley R."/>
            <person name="LaButti K."/>
            <person name="Andreopoulos B."/>
            <person name="Lipzen A."/>
            <person name="Chen C."/>
            <person name="Yanf M."/>
            <person name="Daum C."/>
            <person name="Ng V."/>
            <person name="Clum A."/>
            <person name="Steindorff A."/>
            <person name="Ohm R."/>
            <person name="Martin F."/>
            <person name="Silar P."/>
            <person name="Natvig D."/>
            <person name="Lalanne C."/>
            <person name="Gautier V."/>
            <person name="Ament-velasquez S.L."/>
            <person name="Kruys A."/>
            <person name="Hutchinson M.I."/>
            <person name="Powell A.J."/>
            <person name="Barry K."/>
            <person name="Miller A.N."/>
            <person name="Grigoriev I.V."/>
            <person name="Debuchy R."/>
            <person name="Gladieux P."/>
            <person name="Thoren M.H."/>
            <person name="Johannesson H."/>
        </authorList>
    </citation>
    <scope>NUCLEOTIDE SEQUENCE</scope>
    <source>
        <strain evidence="4">SMH3391-2</strain>
    </source>
</reference>
<dbReference type="PANTHER" id="PTHR36223:SF1">
    <property type="entry name" value="TRANSCRIPTION ELONGATION FACTOR EAF N-TERMINAL DOMAIN-CONTAINING PROTEIN"/>
    <property type="match status" value="1"/>
</dbReference>
<evidence type="ECO:0000313" key="4">
    <source>
        <dbReference type="EMBL" id="KAK0630352.1"/>
    </source>
</evidence>
<name>A0AA40C9Q3_9PEZI</name>
<dbReference type="InterPro" id="IPR057678">
    <property type="entry name" value="DUF7918"/>
</dbReference>
<feature type="region of interest" description="Disordered" evidence="1">
    <location>
        <begin position="249"/>
        <end position="283"/>
    </location>
</feature>
<dbReference type="PANTHER" id="PTHR36223">
    <property type="entry name" value="BETA-LACTAMASE-TYPE TRANSPEPTIDASE FOLD DOMAIN CONTAINING PROTEIN"/>
    <property type="match status" value="1"/>
</dbReference>
<feature type="signal peptide" evidence="2">
    <location>
        <begin position="1"/>
        <end position="20"/>
    </location>
</feature>
<dbReference type="Proteomes" id="UP001174934">
    <property type="component" value="Unassembled WGS sequence"/>
</dbReference>
<dbReference type="EMBL" id="JAULSR010000002">
    <property type="protein sequence ID" value="KAK0630352.1"/>
    <property type="molecule type" value="Genomic_DNA"/>
</dbReference>
<organism evidence="4 5">
    <name type="scientific">Bombardia bombarda</name>
    <dbReference type="NCBI Taxonomy" id="252184"/>
    <lineage>
        <taxon>Eukaryota</taxon>
        <taxon>Fungi</taxon>
        <taxon>Dikarya</taxon>
        <taxon>Ascomycota</taxon>
        <taxon>Pezizomycotina</taxon>
        <taxon>Sordariomycetes</taxon>
        <taxon>Sordariomycetidae</taxon>
        <taxon>Sordariales</taxon>
        <taxon>Lasiosphaeriaceae</taxon>
        <taxon>Bombardia</taxon>
    </lineage>
</organism>
<evidence type="ECO:0000313" key="5">
    <source>
        <dbReference type="Proteomes" id="UP001174934"/>
    </source>
</evidence>
<evidence type="ECO:0000256" key="1">
    <source>
        <dbReference type="SAM" id="MobiDB-lite"/>
    </source>
</evidence>
<dbReference type="AlphaFoldDB" id="A0AA40C9Q3"/>
<gene>
    <name evidence="4" type="ORF">B0T17DRAFT_506825</name>
</gene>
<feature type="domain" description="DUF7918" evidence="3">
    <location>
        <begin position="30"/>
        <end position="208"/>
    </location>
</feature>
<comment type="caution">
    <text evidence="4">The sequence shown here is derived from an EMBL/GenBank/DDBJ whole genome shotgun (WGS) entry which is preliminary data.</text>
</comment>
<protein>
    <recommendedName>
        <fullName evidence="3">DUF7918 domain-containing protein</fullName>
    </recommendedName>
</protein>
<accession>A0AA40C9Q3</accession>
<evidence type="ECO:0000259" key="3">
    <source>
        <dbReference type="Pfam" id="PF25534"/>
    </source>
</evidence>
<dbReference type="Pfam" id="PF25534">
    <property type="entry name" value="DUF7918"/>
    <property type="match status" value="1"/>
</dbReference>
<keyword evidence="5" id="KW-1185">Reference proteome</keyword>